<feature type="transmembrane region" description="Helical" evidence="11">
    <location>
        <begin position="108"/>
        <end position="133"/>
    </location>
</feature>
<reference evidence="13" key="1">
    <citation type="submission" date="2023-06" db="EMBL/GenBank/DDBJ databases">
        <title>Survivors Of The Sea: Transcriptome response of Skeletonema marinoi to long-term dormancy.</title>
        <authorList>
            <person name="Pinder M.I.M."/>
            <person name="Kourtchenko O."/>
            <person name="Robertson E.K."/>
            <person name="Larsson T."/>
            <person name="Maumus F."/>
            <person name="Osuna-Cruz C.M."/>
            <person name="Vancaester E."/>
            <person name="Stenow R."/>
            <person name="Vandepoele K."/>
            <person name="Ploug H."/>
            <person name="Bruchert V."/>
            <person name="Godhe A."/>
            <person name="Topel M."/>
        </authorList>
    </citation>
    <scope>NUCLEOTIDE SEQUENCE</scope>
    <source>
        <strain evidence="13">R05AC</strain>
    </source>
</reference>
<dbReference type="GO" id="GO:0001508">
    <property type="term" value="P:action potential"/>
    <property type="evidence" value="ECO:0007669"/>
    <property type="project" value="TreeGrafter"/>
</dbReference>
<dbReference type="GO" id="GO:0008076">
    <property type="term" value="C:voltage-gated potassium channel complex"/>
    <property type="evidence" value="ECO:0007669"/>
    <property type="project" value="InterPro"/>
</dbReference>
<organism evidence="13 14">
    <name type="scientific">Skeletonema marinoi</name>
    <dbReference type="NCBI Taxonomy" id="267567"/>
    <lineage>
        <taxon>Eukaryota</taxon>
        <taxon>Sar</taxon>
        <taxon>Stramenopiles</taxon>
        <taxon>Ochrophyta</taxon>
        <taxon>Bacillariophyta</taxon>
        <taxon>Coscinodiscophyceae</taxon>
        <taxon>Thalassiosirophycidae</taxon>
        <taxon>Thalassiosirales</taxon>
        <taxon>Skeletonemataceae</taxon>
        <taxon>Skeletonema</taxon>
        <taxon>Skeletonema marinoi-dohrnii complex</taxon>
    </lineage>
</organism>
<comment type="subcellular location">
    <subcellularLocation>
        <location evidence="1">Membrane</location>
        <topology evidence="1">Multi-pass membrane protein</topology>
    </subcellularLocation>
</comment>
<keyword evidence="5" id="KW-0631">Potassium channel</keyword>
<dbReference type="GO" id="GO:0005249">
    <property type="term" value="F:voltage-gated potassium channel activity"/>
    <property type="evidence" value="ECO:0007669"/>
    <property type="project" value="InterPro"/>
</dbReference>
<evidence type="ECO:0000256" key="1">
    <source>
        <dbReference type="ARBA" id="ARBA00004141"/>
    </source>
</evidence>
<sequence>MLRLLRLLKLDKYIPSITLVDDVVRLKRNVLTVSCFAALTLWVIFAGLMYIAEFQDNSMEIDPLPLYGCVDGCTMSDRFSNYFNSFPLTGIHLTGDFPMVEYGGMGRVVLFFIVIAAVGVTSIPSGVIASGFAEIVQSKTKKGPITKDSAAGDDWFDIKYRELEGQSPPSSSFGPTVDILQFAVKRYLDGAVDECTGTTVRTPISIIGRLFFMLLIVSNIVAVVLESVPKIDKYVGNEPGNMFDVFEKWSVLFFTIDYSLRLFSAKKSREALFSPWVYAFTFFGIIDILSILPWYVQWILSKSGNINGDEAKVFRIFRIFRVLQLEDFVVAFSKLDNVFRASKDVLKATGLMAVVIWVGSSALFFIFEQNNPNFRSCDASVPLTGTLGTPGCYDFVSTQECNDFYPDMCSQSAFTNMPNTMFYVAVFLGGDWGFVDLLGLEVGVHVSLRGWHSFVFDSSWYSF</sequence>
<feature type="transmembrane region" description="Helical" evidence="11">
    <location>
        <begin position="276"/>
        <end position="296"/>
    </location>
</feature>
<evidence type="ECO:0000313" key="14">
    <source>
        <dbReference type="Proteomes" id="UP001224775"/>
    </source>
</evidence>
<keyword evidence="4 11" id="KW-0812">Transmembrane</keyword>
<evidence type="ECO:0000256" key="4">
    <source>
        <dbReference type="ARBA" id="ARBA00022692"/>
    </source>
</evidence>
<feature type="transmembrane region" description="Helical" evidence="11">
    <location>
        <begin position="345"/>
        <end position="367"/>
    </location>
</feature>
<dbReference type="InterPro" id="IPR028325">
    <property type="entry name" value="VG_K_chnl"/>
</dbReference>
<gene>
    <name evidence="13" type="ORF">QTG54_009198</name>
</gene>
<evidence type="ECO:0000256" key="8">
    <source>
        <dbReference type="ARBA" id="ARBA00023065"/>
    </source>
</evidence>
<feature type="domain" description="Ion transport" evidence="12">
    <location>
        <begin position="210"/>
        <end position="445"/>
    </location>
</feature>
<dbReference type="InterPro" id="IPR005821">
    <property type="entry name" value="Ion_trans_dom"/>
</dbReference>
<feature type="transmembrane region" description="Helical" evidence="11">
    <location>
        <begin position="30"/>
        <end position="52"/>
    </location>
</feature>
<dbReference type="Proteomes" id="UP001224775">
    <property type="component" value="Unassembled WGS sequence"/>
</dbReference>
<feature type="domain" description="Ion transport" evidence="12">
    <location>
        <begin position="2"/>
        <end position="138"/>
    </location>
</feature>
<feature type="transmembrane region" description="Helical" evidence="11">
    <location>
        <begin position="245"/>
        <end position="264"/>
    </location>
</feature>
<dbReference type="Pfam" id="PF00520">
    <property type="entry name" value="Ion_trans"/>
    <property type="match status" value="2"/>
</dbReference>
<keyword evidence="2" id="KW-0813">Transport</keyword>
<evidence type="ECO:0000259" key="12">
    <source>
        <dbReference type="Pfam" id="PF00520"/>
    </source>
</evidence>
<comment type="caution">
    <text evidence="13">The sequence shown here is derived from an EMBL/GenBank/DDBJ whole genome shotgun (WGS) entry which is preliminary data.</text>
</comment>
<keyword evidence="3" id="KW-0633">Potassium transport</keyword>
<evidence type="ECO:0000256" key="10">
    <source>
        <dbReference type="ARBA" id="ARBA00023303"/>
    </source>
</evidence>
<evidence type="ECO:0000256" key="6">
    <source>
        <dbReference type="ARBA" id="ARBA00022958"/>
    </source>
</evidence>
<evidence type="ECO:0000256" key="2">
    <source>
        <dbReference type="ARBA" id="ARBA00022448"/>
    </source>
</evidence>
<dbReference type="EMBL" id="JATAAI010000016">
    <property type="protein sequence ID" value="KAK1740248.1"/>
    <property type="molecule type" value="Genomic_DNA"/>
</dbReference>
<keyword evidence="14" id="KW-1185">Reference proteome</keyword>
<dbReference type="SUPFAM" id="SSF81324">
    <property type="entry name" value="Voltage-gated potassium channels"/>
    <property type="match status" value="2"/>
</dbReference>
<dbReference type="Gene3D" id="1.10.287.70">
    <property type="match status" value="2"/>
</dbReference>
<keyword evidence="9 11" id="KW-0472">Membrane</keyword>
<evidence type="ECO:0000256" key="11">
    <source>
        <dbReference type="SAM" id="Phobius"/>
    </source>
</evidence>
<evidence type="ECO:0000256" key="9">
    <source>
        <dbReference type="ARBA" id="ARBA00023136"/>
    </source>
</evidence>
<evidence type="ECO:0000256" key="5">
    <source>
        <dbReference type="ARBA" id="ARBA00022826"/>
    </source>
</evidence>
<name>A0AAD9DC01_9STRA</name>
<protein>
    <submittedName>
        <fullName evidence="13">Ion transport protein</fullName>
    </submittedName>
</protein>
<keyword evidence="8" id="KW-0406">Ion transport</keyword>
<dbReference type="PANTHER" id="PTHR11537">
    <property type="entry name" value="VOLTAGE-GATED POTASSIUM CHANNEL"/>
    <property type="match status" value="1"/>
</dbReference>
<accession>A0AAD9DC01</accession>
<evidence type="ECO:0000313" key="13">
    <source>
        <dbReference type="EMBL" id="KAK1740248.1"/>
    </source>
</evidence>
<keyword evidence="6" id="KW-0630">Potassium</keyword>
<dbReference type="AlphaFoldDB" id="A0AAD9DC01"/>
<dbReference type="PANTHER" id="PTHR11537:SF254">
    <property type="entry name" value="POTASSIUM VOLTAGE-GATED CHANNEL PROTEIN SHAB"/>
    <property type="match status" value="1"/>
</dbReference>
<feature type="transmembrane region" description="Helical" evidence="11">
    <location>
        <begin position="206"/>
        <end position="225"/>
    </location>
</feature>
<evidence type="ECO:0000256" key="7">
    <source>
        <dbReference type="ARBA" id="ARBA00022989"/>
    </source>
</evidence>
<keyword evidence="10" id="KW-0407">Ion channel</keyword>
<keyword evidence="7 11" id="KW-1133">Transmembrane helix</keyword>
<evidence type="ECO:0000256" key="3">
    <source>
        <dbReference type="ARBA" id="ARBA00022538"/>
    </source>
</evidence>
<proteinExistence type="predicted"/>